<dbReference type="PROSITE" id="PS51556">
    <property type="entry name" value="SAM_MT_MG_PIX"/>
    <property type="match status" value="1"/>
</dbReference>
<evidence type="ECO:0000313" key="6">
    <source>
        <dbReference type="EMBL" id="HGC43578.1"/>
    </source>
</evidence>
<dbReference type="InterPro" id="IPR010251">
    <property type="entry name" value="Mg_prot_MeTrfase"/>
</dbReference>
<dbReference type="AlphaFoldDB" id="A0A8J4HC26"/>
<evidence type="ECO:0000256" key="3">
    <source>
        <dbReference type="ARBA" id="ARBA00022691"/>
    </source>
</evidence>
<dbReference type="NCBIfam" id="TIGR02021">
    <property type="entry name" value="BchM-ChlM"/>
    <property type="match status" value="1"/>
</dbReference>
<proteinExistence type="predicted"/>
<dbReference type="PANTHER" id="PTHR43464:SF19">
    <property type="entry name" value="UBIQUINONE BIOSYNTHESIS O-METHYLTRANSFERASE, MITOCHONDRIAL"/>
    <property type="match status" value="1"/>
</dbReference>
<dbReference type="Pfam" id="PF03602">
    <property type="entry name" value="Cons_hypoth95"/>
    <property type="match status" value="1"/>
</dbReference>
<feature type="domain" description="Magnesium-protoporphyrin IX methyltransferase C-terminal" evidence="5">
    <location>
        <begin position="137"/>
        <end position="235"/>
    </location>
</feature>
<evidence type="ECO:0000256" key="1">
    <source>
        <dbReference type="ARBA" id="ARBA00022603"/>
    </source>
</evidence>
<dbReference type="InterPro" id="IPR029063">
    <property type="entry name" value="SAM-dependent_MTases_sf"/>
</dbReference>
<protein>
    <recommendedName>
        <fullName evidence="4">Magnesium protoporphyrin IX methyltransferase</fullName>
        <ecNumber evidence="4">2.1.1.11</ecNumber>
    </recommendedName>
</protein>
<dbReference type="Pfam" id="PF07109">
    <property type="entry name" value="Mg-por_mtran_C"/>
    <property type="match status" value="1"/>
</dbReference>
<dbReference type="EC" id="2.1.1.11" evidence="4"/>
<dbReference type="CDD" id="cd02440">
    <property type="entry name" value="AdoMet_MTases"/>
    <property type="match status" value="1"/>
</dbReference>
<dbReference type="GO" id="GO:0046406">
    <property type="term" value="F:magnesium protoporphyrin IX methyltransferase activity"/>
    <property type="evidence" value="ECO:0007669"/>
    <property type="project" value="UniProtKB-UniRule"/>
</dbReference>
<reference evidence="6" key="1">
    <citation type="journal article" date="2020" name="mSystems">
        <title>Genome- and Community-Level Interaction Insights into Carbon Utilization and Element Cycling Functions of Hydrothermarchaeota in Hydrothermal Sediment.</title>
        <authorList>
            <person name="Zhou Z."/>
            <person name="Liu Y."/>
            <person name="Xu W."/>
            <person name="Pan J."/>
            <person name="Luo Z.H."/>
            <person name="Li M."/>
        </authorList>
    </citation>
    <scope>NUCLEOTIDE SEQUENCE</scope>
    <source>
        <strain evidence="6">SpSt-997</strain>
    </source>
</reference>
<name>A0A8J4HC26_9PROT</name>
<keyword evidence="1 6" id="KW-0489">Methyltransferase</keyword>
<dbReference type="InterPro" id="IPR010940">
    <property type="entry name" value="Mg_prot_MeTrfase_C"/>
</dbReference>
<sequence length="237" mass="25514">MLGTTYQERRAQIFAYFDGTARETWKRLTSDAPLSAIRATVRAGREAMRETLLGWLPDDLSGRRILDAGCGTGLLALAAAARGAEVVGVDLSPGLIALARERANATPFSARITFLVGDMLADDLLAHQHGSFDHVIAMDSLIHYQPSDAVAAIAMFARSARRSVLVTFAPRTLALGTMHAVGRLFPRGNRAPAIVPVGGRALRRRLAAEPALAVAPGRSRRIARGFYISEALEMVVR</sequence>
<keyword evidence="2 6" id="KW-0808">Transferase</keyword>
<comment type="caution">
    <text evidence="6">The sequence shown here is derived from an EMBL/GenBank/DDBJ whole genome shotgun (WGS) entry which is preliminary data.</text>
</comment>
<accession>A0A8J4HC26</accession>
<dbReference type="GO" id="GO:0015995">
    <property type="term" value="P:chlorophyll biosynthetic process"/>
    <property type="evidence" value="ECO:0007669"/>
    <property type="project" value="UniProtKB-UniRule"/>
</dbReference>
<evidence type="ECO:0000259" key="5">
    <source>
        <dbReference type="Pfam" id="PF07109"/>
    </source>
</evidence>
<dbReference type="EMBL" id="DTQM01000196">
    <property type="protein sequence ID" value="HGC43578.1"/>
    <property type="molecule type" value="Genomic_DNA"/>
</dbReference>
<evidence type="ECO:0000256" key="4">
    <source>
        <dbReference type="NCBIfam" id="TIGR02021"/>
    </source>
</evidence>
<keyword evidence="3" id="KW-0949">S-adenosyl-L-methionine</keyword>
<dbReference type="SUPFAM" id="SSF53335">
    <property type="entry name" value="S-adenosyl-L-methionine-dependent methyltransferases"/>
    <property type="match status" value="1"/>
</dbReference>
<dbReference type="Gene3D" id="3.40.50.150">
    <property type="entry name" value="Vaccinia Virus protein VP39"/>
    <property type="match status" value="1"/>
</dbReference>
<gene>
    <name evidence="6" type="ORF">ENY07_10220</name>
</gene>
<organism evidence="6">
    <name type="scientific">Acidicaldus sp</name>
    <dbReference type="NCBI Taxonomy" id="1872105"/>
    <lineage>
        <taxon>Bacteria</taxon>
        <taxon>Pseudomonadati</taxon>
        <taxon>Pseudomonadota</taxon>
        <taxon>Alphaproteobacteria</taxon>
        <taxon>Acetobacterales</taxon>
        <taxon>Acetobacteraceae</taxon>
        <taxon>Acidicaldus</taxon>
    </lineage>
</organism>
<dbReference type="PANTHER" id="PTHR43464">
    <property type="entry name" value="METHYLTRANSFERASE"/>
    <property type="match status" value="1"/>
</dbReference>
<evidence type="ECO:0000256" key="2">
    <source>
        <dbReference type="ARBA" id="ARBA00022679"/>
    </source>
</evidence>
<dbReference type="GO" id="GO:0032259">
    <property type="term" value="P:methylation"/>
    <property type="evidence" value="ECO:0007669"/>
    <property type="project" value="UniProtKB-KW"/>
</dbReference>